<evidence type="ECO:0000313" key="2">
    <source>
        <dbReference type="EMBL" id="CAD6267087.1"/>
    </source>
</evidence>
<dbReference type="OrthoDB" id="696340at2759"/>
<accession>A0A811RA83</accession>
<gene>
    <name evidence="2" type="ORF">NCGR_LOCUS50392</name>
</gene>
<reference evidence="2" key="1">
    <citation type="submission" date="2020-10" db="EMBL/GenBank/DDBJ databases">
        <authorList>
            <person name="Han B."/>
            <person name="Lu T."/>
            <person name="Zhao Q."/>
            <person name="Huang X."/>
            <person name="Zhao Y."/>
        </authorList>
    </citation>
    <scope>NUCLEOTIDE SEQUENCE</scope>
</reference>
<keyword evidence="3" id="KW-1185">Reference proteome</keyword>
<organism evidence="2 3">
    <name type="scientific">Miscanthus lutarioriparius</name>
    <dbReference type="NCBI Taxonomy" id="422564"/>
    <lineage>
        <taxon>Eukaryota</taxon>
        <taxon>Viridiplantae</taxon>
        <taxon>Streptophyta</taxon>
        <taxon>Embryophyta</taxon>
        <taxon>Tracheophyta</taxon>
        <taxon>Spermatophyta</taxon>
        <taxon>Magnoliopsida</taxon>
        <taxon>Liliopsida</taxon>
        <taxon>Poales</taxon>
        <taxon>Poaceae</taxon>
        <taxon>PACMAD clade</taxon>
        <taxon>Panicoideae</taxon>
        <taxon>Andropogonodae</taxon>
        <taxon>Andropogoneae</taxon>
        <taxon>Saccharinae</taxon>
        <taxon>Miscanthus</taxon>
    </lineage>
</organism>
<feature type="region of interest" description="Disordered" evidence="1">
    <location>
        <begin position="1"/>
        <end position="58"/>
    </location>
</feature>
<proteinExistence type="predicted"/>
<feature type="compositionally biased region" description="Polar residues" evidence="1">
    <location>
        <begin position="1"/>
        <end position="11"/>
    </location>
</feature>
<protein>
    <submittedName>
        <fullName evidence="2">Uncharacterized protein</fullName>
    </submittedName>
</protein>
<sequence>MGSVGRASSNDEQPRGNPGRLPRWRRFGLERPKAPRRAGGEWGAQPSDPRGHEDQEDERVGHVPCNCKYCLKPSPLLVGRKKNHVQVDGNCKRIARPAAKNDDKEPAPPEEILEALREIPRLERADLLRAYSMLIRDDRLFRSLMALPKDMRKDWLLMETGNQ</sequence>
<evidence type="ECO:0000313" key="3">
    <source>
        <dbReference type="Proteomes" id="UP000604825"/>
    </source>
</evidence>
<evidence type="ECO:0000256" key="1">
    <source>
        <dbReference type="SAM" id="MobiDB-lite"/>
    </source>
</evidence>
<dbReference type="AlphaFoldDB" id="A0A811RA83"/>
<feature type="compositionally biased region" description="Basic and acidic residues" evidence="1">
    <location>
        <begin position="49"/>
        <end position="58"/>
    </location>
</feature>
<dbReference type="EMBL" id="CAJGYO010000014">
    <property type="protein sequence ID" value="CAD6267087.1"/>
    <property type="molecule type" value="Genomic_DNA"/>
</dbReference>
<dbReference type="Proteomes" id="UP000604825">
    <property type="component" value="Unassembled WGS sequence"/>
</dbReference>
<name>A0A811RA83_9POAL</name>
<comment type="caution">
    <text evidence="2">The sequence shown here is derived from an EMBL/GenBank/DDBJ whole genome shotgun (WGS) entry which is preliminary data.</text>
</comment>